<evidence type="ECO:0000313" key="1">
    <source>
        <dbReference type="EMBL" id="GAG50863.1"/>
    </source>
</evidence>
<comment type="caution">
    <text evidence="1">The sequence shown here is derived from an EMBL/GenBank/DDBJ whole genome shotgun (WGS) entry which is preliminary data.</text>
</comment>
<protein>
    <submittedName>
        <fullName evidence="1">Uncharacterized protein</fullName>
    </submittedName>
</protein>
<dbReference type="AlphaFoldDB" id="X0YR25"/>
<reference evidence="1" key="1">
    <citation type="journal article" date="2014" name="Front. Microbiol.">
        <title>High frequency of phylogenetically diverse reductive dehalogenase-homologous genes in deep subseafloor sedimentary metagenomes.</title>
        <authorList>
            <person name="Kawai M."/>
            <person name="Futagami T."/>
            <person name="Toyoda A."/>
            <person name="Takaki Y."/>
            <person name="Nishi S."/>
            <person name="Hori S."/>
            <person name="Arai W."/>
            <person name="Tsubouchi T."/>
            <person name="Morono Y."/>
            <person name="Uchiyama I."/>
            <person name="Ito T."/>
            <person name="Fujiyama A."/>
            <person name="Inagaki F."/>
            <person name="Takami H."/>
        </authorList>
    </citation>
    <scope>NUCLEOTIDE SEQUENCE</scope>
    <source>
        <strain evidence="1">Expedition CK06-06</strain>
    </source>
</reference>
<proteinExistence type="predicted"/>
<gene>
    <name evidence="1" type="ORF">S01H1_77420</name>
</gene>
<dbReference type="Gene3D" id="3.30.2290.10">
    <property type="entry name" value="PmbA/TldD superfamily"/>
    <property type="match status" value="1"/>
</dbReference>
<organism evidence="1">
    <name type="scientific">marine sediment metagenome</name>
    <dbReference type="NCBI Taxonomy" id="412755"/>
    <lineage>
        <taxon>unclassified sequences</taxon>
        <taxon>metagenomes</taxon>
        <taxon>ecological metagenomes</taxon>
    </lineage>
</organism>
<accession>X0YR25</accession>
<sequence>MREILEKILENKKNKADYIEIRAERKETTTIHFQGKNLEKIN</sequence>
<dbReference type="EMBL" id="BARS01052025">
    <property type="protein sequence ID" value="GAG50863.1"/>
    <property type="molecule type" value="Genomic_DNA"/>
</dbReference>
<feature type="non-terminal residue" evidence="1">
    <location>
        <position position="42"/>
    </location>
</feature>
<dbReference type="InterPro" id="IPR035068">
    <property type="entry name" value="TldD/PmbA_N"/>
</dbReference>
<name>X0YR25_9ZZZZ</name>